<gene>
    <name evidence="4" type="ORF">JAAARDRAFT_210064</name>
</gene>
<dbReference type="Proteomes" id="UP000027265">
    <property type="component" value="Unassembled WGS sequence"/>
</dbReference>
<organism evidence="4 5">
    <name type="scientific">Jaapia argillacea MUCL 33604</name>
    <dbReference type="NCBI Taxonomy" id="933084"/>
    <lineage>
        <taxon>Eukaryota</taxon>
        <taxon>Fungi</taxon>
        <taxon>Dikarya</taxon>
        <taxon>Basidiomycota</taxon>
        <taxon>Agaricomycotina</taxon>
        <taxon>Agaricomycetes</taxon>
        <taxon>Agaricomycetidae</taxon>
        <taxon>Jaapiales</taxon>
        <taxon>Jaapiaceae</taxon>
        <taxon>Jaapia</taxon>
    </lineage>
</organism>
<evidence type="ECO:0000256" key="2">
    <source>
        <dbReference type="SAM" id="Phobius"/>
    </source>
</evidence>
<keyword evidence="5" id="KW-1185">Reference proteome</keyword>
<feature type="coiled-coil region" evidence="1">
    <location>
        <begin position="386"/>
        <end position="497"/>
    </location>
</feature>
<sequence>MRILYIFSLFSFSSIQLSSQSEDTAPLWHQYRPSFDDVQETLVFSVDEAPKNHPAPQSTSQRSKKLVYISQTLMLARLFTQVVFFVWAFLAFGGFQIALTTVVAMPSVAIQEVQLVVLGPIFPKFVATIIATIQYVLQALVPFARSTLCQNSFTLVMQVILQITLEGLELLGSGVHGFKTGFEIFFVERTPHEVGSLLPSSCALGEFAESWLSAWIFAMCVFTPVNHFDKPLRVRCPRTVFSDILFSSSTVAHAAITVSGPTFLKIQASIDVLLYRHSESIVSSVANLLQALLNLTCKLSKIPSQIHLLPSREALNAQLRAQIVSARASYSAQGLILTSTRVSRRKSQNALGRTEAMLADAKDRHPILFRGNELAVEREVGLNDELRLLRNENVKQEANRATLTDDLNHSIGSIEVLEAEKERISEEKVKLLGEKEKLVREMERERSELDEAKVLVQAYQAKESAAFRAVFELEESIERASRDDEKFEIEKRVLEEKTQVLMAREIDLAGMVEDERCSRLAVEAKTSIAVAELVEENEELKKTTSMMIDEVPHIESAIQALILQITPLESLQSDVKATQDRCRTIERENADLKVMMLGLKPRYSGGMVGELQNVISGLTMELSSQWEKIRMVHMQVEMTRNGVNADRTHSTNLQKEVLGRRNMNVSVQ</sequence>
<dbReference type="EMBL" id="KL197734">
    <property type="protein sequence ID" value="KDQ53420.1"/>
    <property type="molecule type" value="Genomic_DNA"/>
</dbReference>
<feature type="transmembrane region" description="Helical" evidence="2">
    <location>
        <begin position="82"/>
        <end position="103"/>
    </location>
</feature>
<proteinExistence type="predicted"/>
<keyword evidence="2" id="KW-0812">Transmembrane</keyword>
<evidence type="ECO:0000313" key="5">
    <source>
        <dbReference type="Proteomes" id="UP000027265"/>
    </source>
</evidence>
<dbReference type="InParanoid" id="A0A067PHY5"/>
<dbReference type="HOGENOM" id="CLU_411057_0_0_1"/>
<feature type="signal peptide" evidence="3">
    <location>
        <begin position="1"/>
        <end position="19"/>
    </location>
</feature>
<protein>
    <submittedName>
        <fullName evidence="4">Uncharacterized protein</fullName>
    </submittedName>
</protein>
<accession>A0A067PHY5</accession>
<feature type="transmembrane region" description="Helical" evidence="2">
    <location>
        <begin position="115"/>
        <end position="137"/>
    </location>
</feature>
<keyword evidence="3" id="KW-0732">Signal</keyword>
<keyword evidence="2" id="KW-1133">Transmembrane helix</keyword>
<reference evidence="5" key="1">
    <citation type="journal article" date="2014" name="Proc. Natl. Acad. Sci. U.S.A.">
        <title>Extensive sampling of basidiomycete genomes demonstrates inadequacy of the white-rot/brown-rot paradigm for wood decay fungi.</title>
        <authorList>
            <person name="Riley R."/>
            <person name="Salamov A.A."/>
            <person name="Brown D.W."/>
            <person name="Nagy L.G."/>
            <person name="Floudas D."/>
            <person name="Held B.W."/>
            <person name="Levasseur A."/>
            <person name="Lombard V."/>
            <person name="Morin E."/>
            <person name="Otillar R."/>
            <person name="Lindquist E.A."/>
            <person name="Sun H."/>
            <person name="LaButti K.M."/>
            <person name="Schmutz J."/>
            <person name="Jabbour D."/>
            <person name="Luo H."/>
            <person name="Baker S.E."/>
            <person name="Pisabarro A.G."/>
            <person name="Walton J.D."/>
            <person name="Blanchette R.A."/>
            <person name="Henrissat B."/>
            <person name="Martin F."/>
            <person name="Cullen D."/>
            <person name="Hibbett D.S."/>
            <person name="Grigoriev I.V."/>
        </authorList>
    </citation>
    <scope>NUCLEOTIDE SEQUENCE [LARGE SCALE GENOMIC DNA]</scope>
    <source>
        <strain evidence="5">MUCL 33604</strain>
    </source>
</reference>
<keyword evidence="1" id="KW-0175">Coiled coil</keyword>
<dbReference type="AlphaFoldDB" id="A0A067PHY5"/>
<evidence type="ECO:0000256" key="1">
    <source>
        <dbReference type="SAM" id="Coils"/>
    </source>
</evidence>
<evidence type="ECO:0000256" key="3">
    <source>
        <dbReference type="SAM" id="SignalP"/>
    </source>
</evidence>
<feature type="chain" id="PRO_5001643192" evidence="3">
    <location>
        <begin position="20"/>
        <end position="668"/>
    </location>
</feature>
<keyword evidence="2" id="KW-0472">Membrane</keyword>
<name>A0A067PHY5_9AGAM</name>
<evidence type="ECO:0000313" key="4">
    <source>
        <dbReference type="EMBL" id="KDQ53420.1"/>
    </source>
</evidence>